<accession>A0A4W5KA46</accession>
<evidence type="ECO:0000256" key="3">
    <source>
        <dbReference type="ARBA" id="ARBA00023136"/>
    </source>
</evidence>
<protein>
    <recommendedName>
        <fullName evidence="5">Integrin alpha second immunoglobulin-like domain-containing protein</fullName>
    </recommendedName>
</protein>
<name>A0A4W5KA46_9TELE</name>
<comment type="subcellular location">
    <subcellularLocation>
        <location evidence="1">Membrane</location>
        <topology evidence="1">Single-pass type I membrane protein</topology>
    </subcellularLocation>
</comment>
<keyword evidence="4" id="KW-0325">Glycoprotein</keyword>
<evidence type="ECO:0000256" key="2">
    <source>
        <dbReference type="ARBA" id="ARBA00023037"/>
    </source>
</evidence>
<dbReference type="InterPro" id="IPR048285">
    <property type="entry name" value="Integrin_alpha_Ig-like_2"/>
</dbReference>
<feature type="domain" description="Integrin alpha second immunoglobulin-like" evidence="5">
    <location>
        <begin position="1"/>
        <end position="45"/>
    </location>
</feature>
<dbReference type="SUPFAM" id="SSF69179">
    <property type="entry name" value="Integrin domains"/>
    <property type="match status" value="1"/>
</dbReference>
<dbReference type="STRING" id="62062.ENSHHUP00000014098"/>
<reference evidence="6" key="2">
    <citation type="submission" date="2025-08" db="UniProtKB">
        <authorList>
            <consortium name="Ensembl"/>
        </authorList>
    </citation>
    <scope>IDENTIFICATION</scope>
</reference>
<dbReference type="Pfam" id="PF20805">
    <property type="entry name" value="Integrin_A_Ig_2"/>
    <property type="match status" value="1"/>
</dbReference>
<dbReference type="AlphaFoldDB" id="A0A4W5KA46"/>
<evidence type="ECO:0000256" key="1">
    <source>
        <dbReference type="ARBA" id="ARBA00004479"/>
    </source>
</evidence>
<evidence type="ECO:0000313" key="7">
    <source>
        <dbReference type="Proteomes" id="UP000314982"/>
    </source>
</evidence>
<keyword evidence="3" id="KW-0472">Membrane</keyword>
<evidence type="ECO:0000259" key="5">
    <source>
        <dbReference type="Pfam" id="PF20805"/>
    </source>
</evidence>
<dbReference type="GO" id="GO:0016020">
    <property type="term" value="C:membrane"/>
    <property type="evidence" value="ECO:0007669"/>
    <property type="project" value="UniProtKB-SubCell"/>
</dbReference>
<reference evidence="7" key="1">
    <citation type="submission" date="2018-06" db="EMBL/GenBank/DDBJ databases">
        <title>Genome assembly of Danube salmon.</title>
        <authorList>
            <person name="Macqueen D.J."/>
            <person name="Gundappa M.K."/>
        </authorList>
    </citation>
    <scope>NUCLEOTIDE SEQUENCE [LARGE SCALE GENOMIC DNA]</scope>
</reference>
<evidence type="ECO:0000256" key="4">
    <source>
        <dbReference type="ARBA" id="ARBA00023180"/>
    </source>
</evidence>
<dbReference type="GO" id="GO:0007229">
    <property type="term" value="P:integrin-mediated signaling pathway"/>
    <property type="evidence" value="ECO:0007669"/>
    <property type="project" value="UniProtKB-KW"/>
</dbReference>
<dbReference type="Ensembl" id="ENSHHUT00000014567.1">
    <property type="protein sequence ID" value="ENSHHUP00000014098.1"/>
    <property type="gene ID" value="ENSHHUG00000008721.1"/>
</dbReference>
<evidence type="ECO:0000313" key="6">
    <source>
        <dbReference type="Ensembl" id="ENSHHUP00000014098.1"/>
    </source>
</evidence>
<dbReference type="Proteomes" id="UP000314982">
    <property type="component" value="Unassembled WGS sequence"/>
</dbReference>
<proteinExistence type="predicted"/>
<sequence>MKGGTKVLAGLRFSVHQLSEQDTSVKFDLQIHSSNQFNSTSSLVSSITKLAVLAKVDIRGYVDMSSPMKVVTDQKLSRLNTEI</sequence>
<reference evidence="6" key="3">
    <citation type="submission" date="2025-09" db="UniProtKB">
        <authorList>
            <consortium name="Ensembl"/>
        </authorList>
    </citation>
    <scope>IDENTIFICATION</scope>
</reference>
<dbReference type="GeneTree" id="ENSGT00940000158361"/>
<keyword evidence="2" id="KW-0401">Integrin</keyword>
<organism evidence="6 7">
    <name type="scientific">Hucho hucho</name>
    <name type="common">huchen</name>
    <dbReference type="NCBI Taxonomy" id="62062"/>
    <lineage>
        <taxon>Eukaryota</taxon>
        <taxon>Metazoa</taxon>
        <taxon>Chordata</taxon>
        <taxon>Craniata</taxon>
        <taxon>Vertebrata</taxon>
        <taxon>Euteleostomi</taxon>
        <taxon>Actinopterygii</taxon>
        <taxon>Neopterygii</taxon>
        <taxon>Teleostei</taxon>
        <taxon>Protacanthopterygii</taxon>
        <taxon>Salmoniformes</taxon>
        <taxon>Salmonidae</taxon>
        <taxon>Salmoninae</taxon>
        <taxon>Hucho</taxon>
    </lineage>
</organism>
<dbReference type="InterPro" id="IPR032695">
    <property type="entry name" value="Integrin_dom_sf"/>
</dbReference>
<keyword evidence="7" id="KW-1185">Reference proteome</keyword>